<dbReference type="InterPro" id="IPR043504">
    <property type="entry name" value="Peptidase_S1_PA_chymotrypsin"/>
</dbReference>
<dbReference type="FunFam" id="2.40.10.10:FF:000068">
    <property type="entry name" value="transmembrane protease serine 2"/>
    <property type="match status" value="1"/>
</dbReference>
<dbReference type="EMBL" id="JAHYIQ010000001">
    <property type="protein sequence ID" value="KAK1136307.1"/>
    <property type="molecule type" value="Genomic_DNA"/>
</dbReference>
<feature type="domain" description="Peptidase S1" evidence="2">
    <location>
        <begin position="13"/>
        <end position="133"/>
    </location>
</feature>
<dbReference type="InterPro" id="IPR018114">
    <property type="entry name" value="TRYPSIN_HIS"/>
</dbReference>
<protein>
    <recommendedName>
        <fullName evidence="2">Peptidase S1 domain-containing protein</fullName>
    </recommendedName>
</protein>
<reference evidence="3" key="1">
    <citation type="submission" date="2021-10" db="EMBL/GenBank/DDBJ databases">
        <title>Melipona bicolor Genome sequencing and assembly.</title>
        <authorList>
            <person name="Araujo N.S."/>
            <person name="Arias M.C."/>
        </authorList>
    </citation>
    <scope>NUCLEOTIDE SEQUENCE</scope>
    <source>
        <strain evidence="3">USP_2M_L1-L4_2017</strain>
        <tissue evidence="3">Whole body</tissue>
    </source>
</reference>
<evidence type="ECO:0000313" key="4">
    <source>
        <dbReference type="Proteomes" id="UP001177670"/>
    </source>
</evidence>
<sequence>MVKEIDDSDAIRIAGGQYALPNQFPFMAVVHQLLGNGIIAKCGGTIISSRWVLTAGHCVASGPYQFLVVFGTRDQSGIGYNFYNGPGTAMFTNQAVLHPDYRVTVNDIALLYMPQDIPFGRKINNIPNEQIHT</sequence>
<dbReference type="PROSITE" id="PS00134">
    <property type="entry name" value="TRYPSIN_HIS"/>
    <property type="match status" value="1"/>
</dbReference>
<name>A0AA40KXH8_9HYME</name>
<dbReference type="PROSITE" id="PS50240">
    <property type="entry name" value="TRYPSIN_DOM"/>
    <property type="match status" value="1"/>
</dbReference>
<dbReference type="PANTHER" id="PTHR24252:SF7">
    <property type="entry name" value="HYALIN"/>
    <property type="match status" value="1"/>
</dbReference>
<dbReference type="Pfam" id="PF00089">
    <property type="entry name" value="Trypsin"/>
    <property type="match status" value="1"/>
</dbReference>
<dbReference type="InterPro" id="IPR001254">
    <property type="entry name" value="Trypsin_dom"/>
</dbReference>
<dbReference type="SUPFAM" id="SSF50494">
    <property type="entry name" value="Trypsin-like serine proteases"/>
    <property type="match status" value="1"/>
</dbReference>
<dbReference type="AlphaFoldDB" id="A0AA40KXH8"/>
<dbReference type="PRINTS" id="PR00722">
    <property type="entry name" value="CHYMOTRYPSIN"/>
</dbReference>
<dbReference type="InterPro" id="IPR001314">
    <property type="entry name" value="Peptidase_S1A"/>
</dbReference>
<evidence type="ECO:0000313" key="3">
    <source>
        <dbReference type="EMBL" id="KAK1136307.1"/>
    </source>
</evidence>
<dbReference type="Proteomes" id="UP001177670">
    <property type="component" value="Unassembled WGS sequence"/>
</dbReference>
<keyword evidence="1" id="KW-1015">Disulfide bond</keyword>
<proteinExistence type="predicted"/>
<dbReference type="PANTHER" id="PTHR24252">
    <property type="entry name" value="ACROSIN-RELATED"/>
    <property type="match status" value="1"/>
</dbReference>
<dbReference type="GO" id="GO:0004252">
    <property type="term" value="F:serine-type endopeptidase activity"/>
    <property type="evidence" value="ECO:0007669"/>
    <property type="project" value="InterPro"/>
</dbReference>
<accession>A0AA40KXH8</accession>
<dbReference type="InterPro" id="IPR009003">
    <property type="entry name" value="Peptidase_S1_PA"/>
</dbReference>
<comment type="caution">
    <text evidence="3">The sequence shown here is derived from an EMBL/GenBank/DDBJ whole genome shotgun (WGS) entry which is preliminary data.</text>
</comment>
<evidence type="ECO:0000256" key="1">
    <source>
        <dbReference type="ARBA" id="ARBA00023157"/>
    </source>
</evidence>
<dbReference type="Gene3D" id="2.40.10.10">
    <property type="entry name" value="Trypsin-like serine proteases"/>
    <property type="match status" value="1"/>
</dbReference>
<keyword evidence="4" id="KW-1185">Reference proteome</keyword>
<gene>
    <name evidence="3" type="ORF">K0M31_000870</name>
</gene>
<dbReference type="GO" id="GO:0006508">
    <property type="term" value="P:proteolysis"/>
    <property type="evidence" value="ECO:0007669"/>
    <property type="project" value="InterPro"/>
</dbReference>
<evidence type="ECO:0000259" key="2">
    <source>
        <dbReference type="PROSITE" id="PS50240"/>
    </source>
</evidence>
<organism evidence="3 4">
    <name type="scientific">Melipona bicolor</name>
    <dbReference type="NCBI Taxonomy" id="60889"/>
    <lineage>
        <taxon>Eukaryota</taxon>
        <taxon>Metazoa</taxon>
        <taxon>Ecdysozoa</taxon>
        <taxon>Arthropoda</taxon>
        <taxon>Hexapoda</taxon>
        <taxon>Insecta</taxon>
        <taxon>Pterygota</taxon>
        <taxon>Neoptera</taxon>
        <taxon>Endopterygota</taxon>
        <taxon>Hymenoptera</taxon>
        <taxon>Apocrita</taxon>
        <taxon>Aculeata</taxon>
        <taxon>Apoidea</taxon>
        <taxon>Anthophila</taxon>
        <taxon>Apidae</taxon>
        <taxon>Melipona</taxon>
    </lineage>
</organism>